<dbReference type="EMBL" id="WIXJ01000013">
    <property type="protein sequence ID" value="MQY52626.1"/>
    <property type="molecule type" value="Genomic_DNA"/>
</dbReference>
<feature type="region of interest" description="Disordered" evidence="1">
    <location>
        <begin position="399"/>
        <end position="433"/>
    </location>
</feature>
<protein>
    <submittedName>
        <fullName evidence="2">Uncharacterized protein</fullName>
    </submittedName>
</protein>
<evidence type="ECO:0000313" key="3">
    <source>
        <dbReference type="Proteomes" id="UP000480275"/>
    </source>
</evidence>
<name>A0A6L5JZU0_RHOTE</name>
<dbReference type="AlphaFoldDB" id="A0A6L5JZU0"/>
<feature type="compositionally biased region" description="Low complexity" evidence="1">
    <location>
        <begin position="415"/>
        <end position="432"/>
    </location>
</feature>
<reference evidence="2 3" key="1">
    <citation type="submission" date="2019-10" db="EMBL/GenBank/DDBJ databases">
        <title>Whole-genome sequence of the purple nonsulfur photosynthetic bacterium Rhodocyclus tenuis.</title>
        <authorList>
            <person name="Kyndt J.A."/>
            <person name="Meyer T.E."/>
        </authorList>
    </citation>
    <scope>NUCLEOTIDE SEQUENCE [LARGE SCALE GENOMIC DNA]</scope>
    <source>
        <strain evidence="2 3">DSM 110</strain>
    </source>
</reference>
<comment type="caution">
    <text evidence="2">The sequence shown here is derived from an EMBL/GenBank/DDBJ whole genome shotgun (WGS) entry which is preliminary data.</text>
</comment>
<evidence type="ECO:0000256" key="1">
    <source>
        <dbReference type="SAM" id="MobiDB-lite"/>
    </source>
</evidence>
<accession>A0A6L5JZU0</accession>
<dbReference type="OrthoDB" id="8526168at2"/>
<dbReference type="Proteomes" id="UP000480275">
    <property type="component" value="Unassembled WGS sequence"/>
</dbReference>
<sequence length="575" mass="61399">MPERRLLYARPGRLSAYGWRASTLTEEACFAATDAGIAEFSAYLVRHASTPLSLLVNVAEESYIADTIPRLGRADRAKLIQRRLAQRFASPAFTTAAADPTSFRAASMRPPATATFATAPAAPAAPLTAALSLSKNTAAPREEKLLLCALTPTPSLAAWLTALQESGSLLRSIHAEAQLGGALLRRLRIIDEHCLLLTTHGNYVRQSYCVRGQLSFSRLSPLAVEASLTAGEQDAARAADTPGATLADALINHATTLLQYLRSQRMLPREAPIRVCVLVDSQEREAVSARCVDGDALHFSIFANDDVAERCGLQCQGTEVTASDIALHLLATSPPPTQFADASRRRTYQHHRANTALRRIAIACLAAGSLATASNLVLREQNLRDAAAIRAEVRAEPQAEIGAEARSDPPAATLADAPSASPTEAATTARPRQPLPIDHATLRRIAEVQSVIDAPDNSPRALLRPISAALDSAPLIELRALDWHAADTPAILQSAAAGAPGPARVSLRGVVDAAATLAPRTALARFDEFIAALRRAPDLDVAIWQSPFSGERTGGSYDREASRHFVIDLTLRQKT</sequence>
<gene>
    <name evidence="2" type="ORF">GHK24_12670</name>
</gene>
<organism evidence="2 3">
    <name type="scientific">Rhodocyclus tenuis</name>
    <name type="common">Rhodospirillum tenue</name>
    <dbReference type="NCBI Taxonomy" id="1066"/>
    <lineage>
        <taxon>Bacteria</taxon>
        <taxon>Pseudomonadati</taxon>
        <taxon>Pseudomonadota</taxon>
        <taxon>Betaproteobacteria</taxon>
        <taxon>Rhodocyclales</taxon>
        <taxon>Rhodocyclaceae</taxon>
        <taxon>Rhodocyclus</taxon>
    </lineage>
</organism>
<evidence type="ECO:0000313" key="2">
    <source>
        <dbReference type="EMBL" id="MQY52626.1"/>
    </source>
</evidence>
<proteinExistence type="predicted"/>